<feature type="transmembrane region" description="Helical" evidence="7">
    <location>
        <begin position="373"/>
        <end position="394"/>
    </location>
</feature>
<evidence type="ECO:0000259" key="8">
    <source>
        <dbReference type="Pfam" id="PF02687"/>
    </source>
</evidence>
<dbReference type="Pfam" id="PF02687">
    <property type="entry name" value="FtsX"/>
    <property type="match status" value="1"/>
</dbReference>
<dbReference type="GeneID" id="96157881"/>
<keyword evidence="4 7" id="KW-1133">Transmembrane helix</keyword>
<dbReference type="RefSeq" id="WP_138655590.1">
    <property type="nucleotide sequence ID" value="NZ_CP040638.1"/>
</dbReference>
<feature type="transmembrane region" description="Helical" evidence="7">
    <location>
        <begin position="326"/>
        <end position="353"/>
    </location>
</feature>
<evidence type="ECO:0000256" key="4">
    <source>
        <dbReference type="ARBA" id="ARBA00022989"/>
    </source>
</evidence>
<evidence type="ECO:0000313" key="9">
    <source>
        <dbReference type="EMBL" id="QCW05086.1"/>
    </source>
</evidence>
<keyword evidence="3 7" id="KW-0812">Transmembrane</keyword>
<comment type="subcellular location">
    <subcellularLocation>
        <location evidence="1">Cell membrane</location>
        <topology evidence="1">Multi-pass membrane protein</topology>
    </subcellularLocation>
</comment>
<keyword evidence="5 7" id="KW-0472">Membrane</keyword>
<dbReference type="InterPro" id="IPR050250">
    <property type="entry name" value="Macrolide_Exporter_MacB"/>
</dbReference>
<dbReference type="EMBL" id="CP040638">
    <property type="protein sequence ID" value="QCW05086.1"/>
    <property type="molecule type" value="Genomic_DNA"/>
</dbReference>
<evidence type="ECO:0000313" key="10">
    <source>
        <dbReference type="Proteomes" id="UP000307562"/>
    </source>
</evidence>
<accession>A0A4P9TJD1</accession>
<feature type="transmembrane region" description="Helical" evidence="7">
    <location>
        <begin position="35"/>
        <end position="58"/>
    </location>
</feature>
<dbReference type="Proteomes" id="UP000307562">
    <property type="component" value="Plasmid pNPA200"/>
</dbReference>
<evidence type="ECO:0000256" key="1">
    <source>
        <dbReference type="ARBA" id="ARBA00004651"/>
    </source>
</evidence>
<feature type="domain" description="ABC3 transporter permease C-terminal" evidence="8">
    <location>
        <begin position="283"/>
        <end position="398"/>
    </location>
</feature>
<keyword evidence="9" id="KW-0614">Plasmid</keyword>
<organism evidence="9 10">
    <name type="scientific">Natrinema pallidum</name>
    <dbReference type="NCBI Taxonomy" id="69527"/>
    <lineage>
        <taxon>Archaea</taxon>
        <taxon>Methanobacteriati</taxon>
        <taxon>Methanobacteriota</taxon>
        <taxon>Stenosarchaea group</taxon>
        <taxon>Halobacteria</taxon>
        <taxon>Halobacteriales</taxon>
        <taxon>Natrialbaceae</taxon>
        <taxon>Natrinema</taxon>
    </lineage>
</organism>
<evidence type="ECO:0000256" key="2">
    <source>
        <dbReference type="ARBA" id="ARBA00022475"/>
    </source>
</evidence>
<evidence type="ECO:0000256" key="3">
    <source>
        <dbReference type="ARBA" id="ARBA00022692"/>
    </source>
</evidence>
<sequence>MNIRKLVIHWLGLVSVGIRRAASRATYTAKQRMRFSVLGVAVVIALLVMVTGLGVGLATNTTVYDEDIDYWIVPATDSPESPLIATDNPQFNSVHQANDRIRDHDDVEYATPVLSQVLRIRTNETEEYVLVVGIINTSKLERVAGLSTHSLSPHDPYYMNGEYDGEWTGDTVLSRSAADTLSVSTGDPVSIVGNNSFTVSAVDNQSRSVGNVPTALVQLSELQSITGSTTYDQADQFVVGTNTPAVQSELQGLYPNSDIRSRGEMTVSDTRDSELSLALALTAFLVSLSIGMLFVITTSGLEIVADQQQLVILSAMGISTRSQLKLIGVETIVMAGLGGLFGAVSGVVGIRLINIVSIRTITTEPIAVSHPLFIGYGVSVALLVGLLSLPFLLVTARRVSGGVP</sequence>
<dbReference type="PANTHER" id="PTHR30572:SF4">
    <property type="entry name" value="ABC TRANSPORTER PERMEASE YTRF"/>
    <property type="match status" value="1"/>
</dbReference>
<feature type="transmembrane region" description="Helical" evidence="7">
    <location>
        <begin position="277"/>
        <end position="305"/>
    </location>
</feature>
<proteinExistence type="inferred from homology"/>
<name>A0A4P9TJD1_9EURY</name>
<keyword evidence="10" id="KW-1185">Reference proteome</keyword>
<geneLocation type="plasmid" evidence="10">
    <name>pnpa200</name>
</geneLocation>
<dbReference type="GO" id="GO:0005886">
    <property type="term" value="C:plasma membrane"/>
    <property type="evidence" value="ECO:0007669"/>
    <property type="project" value="UniProtKB-SubCell"/>
</dbReference>
<evidence type="ECO:0000256" key="5">
    <source>
        <dbReference type="ARBA" id="ARBA00023136"/>
    </source>
</evidence>
<dbReference type="AlphaFoldDB" id="A0A4P9TJD1"/>
<reference evidence="10" key="1">
    <citation type="submission" date="2019-05" db="EMBL/GenBank/DDBJ databases">
        <title>Complete Genome Sequence and Methylation Pattern of the Halophilic Archaeon Natrinema pallidum BOL6-1.</title>
        <authorList>
            <person name="DasSarma P."/>
            <person name="DasSarma B.P."/>
            <person name="DasSarma S.L."/>
            <person name="Martinez F.L."/>
            <person name="Guzman D."/>
            <person name="Roberts R.J."/>
            <person name="DasSarma S."/>
        </authorList>
    </citation>
    <scope>NUCLEOTIDE SEQUENCE [LARGE SCALE GENOMIC DNA]</scope>
    <source>
        <strain evidence="10">BOL6-1</strain>
        <plasmid evidence="10">pnpa200</plasmid>
    </source>
</reference>
<evidence type="ECO:0000256" key="7">
    <source>
        <dbReference type="SAM" id="Phobius"/>
    </source>
</evidence>
<dbReference type="PANTHER" id="PTHR30572">
    <property type="entry name" value="MEMBRANE COMPONENT OF TRANSPORTER-RELATED"/>
    <property type="match status" value="1"/>
</dbReference>
<dbReference type="GO" id="GO:0022857">
    <property type="term" value="F:transmembrane transporter activity"/>
    <property type="evidence" value="ECO:0007669"/>
    <property type="project" value="TreeGrafter"/>
</dbReference>
<dbReference type="InterPro" id="IPR003838">
    <property type="entry name" value="ABC3_permease_C"/>
</dbReference>
<comment type="similarity">
    <text evidence="6">Belongs to the ABC-4 integral membrane protein family.</text>
</comment>
<protein>
    <submittedName>
        <fullName evidence="9">ABC transporter permease</fullName>
    </submittedName>
</protein>
<dbReference type="KEGG" id="npl:FGF80_17680"/>
<keyword evidence="2" id="KW-1003">Cell membrane</keyword>
<evidence type="ECO:0000256" key="6">
    <source>
        <dbReference type="ARBA" id="ARBA00038076"/>
    </source>
</evidence>
<gene>
    <name evidence="9" type="ORF">FGF80_17680</name>
</gene>